<feature type="compositionally biased region" description="Acidic residues" evidence="1">
    <location>
        <begin position="1"/>
        <end position="21"/>
    </location>
</feature>
<feature type="region of interest" description="Disordered" evidence="1">
    <location>
        <begin position="1"/>
        <end position="41"/>
    </location>
</feature>
<reference evidence="2" key="1">
    <citation type="journal article" date="2021" name="Open Biol.">
        <title>Shared evolutionary footprints suggest mitochondrial oxidative damage underlies multiple complex I losses in fungi.</title>
        <authorList>
            <person name="Schikora-Tamarit M.A."/>
            <person name="Marcet-Houben M."/>
            <person name="Nosek J."/>
            <person name="Gabaldon T."/>
        </authorList>
    </citation>
    <scope>NUCLEOTIDE SEQUENCE</scope>
    <source>
        <strain evidence="2">CBS6341</strain>
    </source>
</reference>
<dbReference type="AlphaFoldDB" id="A0A9P8TEU3"/>
<gene>
    <name evidence="2" type="ORF">WICMUC_002500</name>
</gene>
<accession>A0A9P8TEU3</accession>
<sequence>MDSEEPEYVNLQEVEEVVEDTGTEHFHSEDEMDEDDEPLEVDLSNNSQGYFDNHQDSVFVVATHPSVP</sequence>
<feature type="compositionally biased region" description="Acidic residues" evidence="1">
    <location>
        <begin position="30"/>
        <end position="40"/>
    </location>
</feature>
<dbReference type="Proteomes" id="UP000769528">
    <property type="component" value="Unassembled WGS sequence"/>
</dbReference>
<evidence type="ECO:0000313" key="3">
    <source>
        <dbReference type="Proteomes" id="UP000769528"/>
    </source>
</evidence>
<proteinExistence type="predicted"/>
<feature type="non-terminal residue" evidence="2">
    <location>
        <position position="68"/>
    </location>
</feature>
<organism evidence="2 3">
    <name type="scientific">Wickerhamomyces mucosus</name>
    <dbReference type="NCBI Taxonomy" id="1378264"/>
    <lineage>
        <taxon>Eukaryota</taxon>
        <taxon>Fungi</taxon>
        <taxon>Dikarya</taxon>
        <taxon>Ascomycota</taxon>
        <taxon>Saccharomycotina</taxon>
        <taxon>Saccharomycetes</taxon>
        <taxon>Phaffomycetales</taxon>
        <taxon>Wickerhamomycetaceae</taxon>
        <taxon>Wickerhamomyces</taxon>
    </lineage>
</organism>
<keyword evidence="3" id="KW-1185">Reference proteome</keyword>
<evidence type="ECO:0000256" key="1">
    <source>
        <dbReference type="SAM" id="MobiDB-lite"/>
    </source>
</evidence>
<protein>
    <submittedName>
        <fullName evidence="2">Uncharacterized protein</fullName>
    </submittedName>
</protein>
<name>A0A9P8TEU3_9ASCO</name>
<reference evidence="2" key="2">
    <citation type="submission" date="2021-01" db="EMBL/GenBank/DDBJ databases">
        <authorList>
            <person name="Schikora-Tamarit M.A."/>
        </authorList>
    </citation>
    <scope>NUCLEOTIDE SEQUENCE</scope>
    <source>
        <strain evidence="2">CBS6341</strain>
    </source>
</reference>
<dbReference type="EMBL" id="JAEUBF010000711">
    <property type="protein sequence ID" value="KAH3675771.1"/>
    <property type="molecule type" value="Genomic_DNA"/>
</dbReference>
<comment type="caution">
    <text evidence="2">The sequence shown here is derived from an EMBL/GenBank/DDBJ whole genome shotgun (WGS) entry which is preliminary data.</text>
</comment>
<evidence type="ECO:0000313" key="2">
    <source>
        <dbReference type="EMBL" id="KAH3675771.1"/>
    </source>
</evidence>